<keyword evidence="7" id="KW-0175">Coiled coil</keyword>
<evidence type="ECO:0000256" key="8">
    <source>
        <dbReference type="SAM" id="MobiDB-lite"/>
    </source>
</evidence>
<dbReference type="CDD" id="cd00075">
    <property type="entry name" value="HATPase"/>
    <property type="match status" value="1"/>
</dbReference>
<organism evidence="10 11">
    <name type="scientific">Myxococcus xanthus</name>
    <dbReference type="NCBI Taxonomy" id="34"/>
    <lineage>
        <taxon>Bacteria</taxon>
        <taxon>Pseudomonadati</taxon>
        <taxon>Myxococcota</taxon>
        <taxon>Myxococcia</taxon>
        <taxon>Myxococcales</taxon>
        <taxon>Cystobacterineae</taxon>
        <taxon>Myxococcaceae</taxon>
        <taxon>Myxococcus</taxon>
    </lineage>
</organism>
<dbReference type="PRINTS" id="PR00344">
    <property type="entry name" value="BCTRLSENSOR"/>
</dbReference>
<keyword evidence="3" id="KW-0597">Phosphoprotein</keyword>
<dbReference type="Proteomes" id="UP000533080">
    <property type="component" value="Unassembled WGS sequence"/>
</dbReference>
<dbReference type="InterPro" id="IPR005467">
    <property type="entry name" value="His_kinase_dom"/>
</dbReference>
<dbReference type="Gene3D" id="3.30.565.10">
    <property type="entry name" value="Histidine kinase-like ATPase, C-terminal domain"/>
    <property type="match status" value="1"/>
</dbReference>
<dbReference type="EC" id="2.7.13.3" evidence="2"/>
<dbReference type="Pfam" id="PF00512">
    <property type="entry name" value="HisKA"/>
    <property type="match status" value="1"/>
</dbReference>
<dbReference type="Pfam" id="PF14417">
    <property type="entry name" value="MEDS"/>
    <property type="match status" value="1"/>
</dbReference>
<evidence type="ECO:0000256" key="7">
    <source>
        <dbReference type="SAM" id="Coils"/>
    </source>
</evidence>
<evidence type="ECO:0000259" key="9">
    <source>
        <dbReference type="PROSITE" id="PS50109"/>
    </source>
</evidence>
<keyword evidence="4" id="KW-0808">Transferase</keyword>
<dbReference type="Gene3D" id="1.10.287.130">
    <property type="match status" value="1"/>
</dbReference>
<dbReference type="PANTHER" id="PTHR43711:SF1">
    <property type="entry name" value="HISTIDINE KINASE 1"/>
    <property type="match status" value="1"/>
</dbReference>
<reference evidence="10 11" key="1">
    <citation type="submission" date="2020-05" db="EMBL/GenBank/DDBJ databases">
        <authorList>
            <person name="Whitworth D."/>
        </authorList>
    </citation>
    <scope>NUCLEOTIDE SEQUENCE [LARGE SCALE GENOMIC DNA]</scope>
    <source>
        <strain evidence="10 11">AM005</strain>
    </source>
</reference>
<evidence type="ECO:0000313" key="10">
    <source>
        <dbReference type="EMBL" id="NOJ81791.1"/>
    </source>
</evidence>
<sequence>MTLRDARPWQGCASRGRAENPSQARQPASDGFRALHCPRGSFRVERPRQNNEAPTHLVRTMPPSDAAALGSSHRQPASETPVGYPLEHDHTVQFYEDEAFVIDIVEAYITGGLERGDPLIIIAQANHRQQLVARLVAAGVDTSTAIASGQLALLDARETLARFMVGGRPDWERFREVIGAVIEHSLAASRPGAKVRAYGEMVDVLCLDGMPDVAVELEALWNDLSVLYRLSLLCTYAIGHFGQAAHARPFLAVCKAHAHVIPTERYTRLADTEGRLREISLLQQRAQALEAEVQQRQQAEQALREALHCRDEFLALAGHELKTPLTALQLQLQSLPSAAARKDGGGRLLERLDKAIRHTERLATHIDGLLDVSRIGEGQVPLMMEPLDLSRLVRETVARAMTPAAEADCPIQLMAEVPIEGVWDPLRIQQVVGNLLVNAFKYGKGRPIEVRVDGAPDHARILVRDHGIGIAPERQERIFHRFERAVPSSAFGGLGLGLYAARQVVVAHGGTLRVESEPGQGATFIVELPYRPQ</sequence>
<dbReference type="SUPFAM" id="SSF55874">
    <property type="entry name" value="ATPase domain of HSP90 chaperone/DNA topoisomerase II/histidine kinase"/>
    <property type="match status" value="1"/>
</dbReference>
<keyword evidence="6" id="KW-0902">Two-component regulatory system</keyword>
<comment type="catalytic activity">
    <reaction evidence="1">
        <text>ATP + protein L-histidine = ADP + protein N-phospho-L-histidine.</text>
        <dbReference type="EC" id="2.7.13.3"/>
    </reaction>
</comment>
<evidence type="ECO:0000256" key="4">
    <source>
        <dbReference type="ARBA" id="ARBA00022679"/>
    </source>
</evidence>
<accession>A0A7Y4MT60</accession>
<proteinExistence type="predicted"/>
<dbReference type="InterPro" id="IPR004358">
    <property type="entry name" value="Sig_transdc_His_kin-like_C"/>
</dbReference>
<dbReference type="Pfam" id="PF02518">
    <property type="entry name" value="HATPase_c"/>
    <property type="match status" value="1"/>
</dbReference>
<evidence type="ECO:0000256" key="6">
    <source>
        <dbReference type="ARBA" id="ARBA00023012"/>
    </source>
</evidence>
<dbReference type="InterPro" id="IPR003594">
    <property type="entry name" value="HATPase_dom"/>
</dbReference>
<dbReference type="CDD" id="cd00082">
    <property type="entry name" value="HisKA"/>
    <property type="match status" value="1"/>
</dbReference>
<gene>
    <name evidence="10" type="ORF">HNV28_26240</name>
</gene>
<dbReference type="AlphaFoldDB" id="A0A7Y4MT60"/>
<comment type="caution">
    <text evidence="10">The sequence shown here is derived from an EMBL/GenBank/DDBJ whole genome shotgun (WGS) entry which is preliminary data.</text>
</comment>
<dbReference type="InterPro" id="IPR025847">
    <property type="entry name" value="MEDS_domain"/>
</dbReference>
<feature type="domain" description="Histidine kinase" evidence="9">
    <location>
        <begin position="316"/>
        <end position="532"/>
    </location>
</feature>
<dbReference type="InterPro" id="IPR003661">
    <property type="entry name" value="HisK_dim/P_dom"/>
</dbReference>
<evidence type="ECO:0000256" key="1">
    <source>
        <dbReference type="ARBA" id="ARBA00000085"/>
    </source>
</evidence>
<evidence type="ECO:0000313" key="11">
    <source>
        <dbReference type="Proteomes" id="UP000533080"/>
    </source>
</evidence>
<dbReference type="FunFam" id="3.30.565.10:FF:000006">
    <property type="entry name" value="Sensor histidine kinase WalK"/>
    <property type="match status" value="1"/>
</dbReference>
<dbReference type="PROSITE" id="PS50109">
    <property type="entry name" value="HIS_KIN"/>
    <property type="match status" value="1"/>
</dbReference>
<feature type="coiled-coil region" evidence="7">
    <location>
        <begin position="279"/>
        <end position="306"/>
    </location>
</feature>
<dbReference type="EMBL" id="JABFNT010000100">
    <property type="protein sequence ID" value="NOJ81791.1"/>
    <property type="molecule type" value="Genomic_DNA"/>
</dbReference>
<protein>
    <recommendedName>
        <fullName evidence="2">histidine kinase</fullName>
        <ecNumber evidence="2">2.7.13.3</ecNumber>
    </recommendedName>
</protein>
<dbReference type="SUPFAM" id="SSF47384">
    <property type="entry name" value="Homodimeric domain of signal transducing histidine kinase"/>
    <property type="match status" value="1"/>
</dbReference>
<evidence type="ECO:0000256" key="2">
    <source>
        <dbReference type="ARBA" id="ARBA00012438"/>
    </source>
</evidence>
<dbReference type="InterPro" id="IPR036890">
    <property type="entry name" value="HATPase_C_sf"/>
</dbReference>
<dbReference type="InterPro" id="IPR036097">
    <property type="entry name" value="HisK_dim/P_sf"/>
</dbReference>
<evidence type="ECO:0000256" key="5">
    <source>
        <dbReference type="ARBA" id="ARBA00022777"/>
    </source>
</evidence>
<evidence type="ECO:0000256" key="3">
    <source>
        <dbReference type="ARBA" id="ARBA00022553"/>
    </source>
</evidence>
<feature type="region of interest" description="Disordered" evidence="8">
    <location>
        <begin position="1"/>
        <end position="81"/>
    </location>
</feature>
<keyword evidence="5 10" id="KW-0418">Kinase</keyword>
<dbReference type="GO" id="GO:0000155">
    <property type="term" value="F:phosphorelay sensor kinase activity"/>
    <property type="evidence" value="ECO:0007669"/>
    <property type="project" value="InterPro"/>
</dbReference>
<name>A0A7Y4MT60_MYXXA</name>
<dbReference type="PANTHER" id="PTHR43711">
    <property type="entry name" value="TWO-COMPONENT HISTIDINE KINASE"/>
    <property type="match status" value="1"/>
</dbReference>
<dbReference type="SMART" id="SM00387">
    <property type="entry name" value="HATPase_c"/>
    <property type="match status" value="1"/>
</dbReference>
<dbReference type="InterPro" id="IPR050736">
    <property type="entry name" value="Sensor_HK_Regulatory"/>
</dbReference>
<dbReference type="SMART" id="SM00388">
    <property type="entry name" value="HisKA"/>
    <property type="match status" value="1"/>
</dbReference>